<evidence type="ECO:0000256" key="2">
    <source>
        <dbReference type="ARBA" id="ARBA00023015"/>
    </source>
</evidence>
<accession>A0ABT4VIF6</accession>
<sequence>MHTVFLRYLDEVARQGSIRKAANLLNVSSTSVNRKIINIEEMLGIRLLDRSPEGVEITPAGKLVLEHCRKTLYDFDRIKAMIDDIRDLRTGHLNIQTLDSVTFGILPHVLAEYGERYPGISLSVTTDQPESIVNSVVSGDTDIGISFSNYVHPDVRVFAEKAAPFGVILRPDHPLAERNSVTVDDIEGYPLVRTIDARAGHSLLDQEMASLSVHLSTHIFTNALVIAKQAILSKQVVGIYTKMGFMDEIARGELKFVKLSHKALSEYKIGLIISGTTAIDPVKHLFLSVVERQFKRLNFDT</sequence>
<dbReference type="Gene3D" id="3.40.190.290">
    <property type="match status" value="1"/>
</dbReference>
<name>A0ABT4VIF6_9HYPH</name>
<protein>
    <submittedName>
        <fullName evidence="6">LysR family transcriptional regulator</fullName>
    </submittedName>
</protein>
<evidence type="ECO:0000256" key="3">
    <source>
        <dbReference type="ARBA" id="ARBA00023125"/>
    </source>
</evidence>
<dbReference type="InterPro" id="IPR000847">
    <property type="entry name" value="LysR_HTH_N"/>
</dbReference>
<comment type="similarity">
    <text evidence="1">Belongs to the LysR transcriptional regulatory family.</text>
</comment>
<comment type="caution">
    <text evidence="6">The sequence shown here is derived from an EMBL/GenBank/DDBJ whole genome shotgun (WGS) entry which is preliminary data.</text>
</comment>
<organism evidence="6 7">
    <name type="scientific">Hoeflea poritis</name>
    <dbReference type="NCBI Taxonomy" id="2993659"/>
    <lineage>
        <taxon>Bacteria</taxon>
        <taxon>Pseudomonadati</taxon>
        <taxon>Pseudomonadota</taxon>
        <taxon>Alphaproteobacteria</taxon>
        <taxon>Hyphomicrobiales</taxon>
        <taxon>Rhizobiaceae</taxon>
        <taxon>Hoeflea</taxon>
    </lineage>
</organism>
<dbReference type="InterPro" id="IPR050950">
    <property type="entry name" value="HTH-type_LysR_regulators"/>
</dbReference>
<dbReference type="PROSITE" id="PS50931">
    <property type="entry name" value="HTH_LYSR"/>
    <property type="match status" value="1"/>
</dbReference>
<proteinExistence type="inferred from homology"/>
<dbReference type="RefSeq" id="WP_271088013.1">
    <property type="nucleotide sequence ID" value="NZ_JAPJZH010000002.1"/>
</dbReference>
<dbReference type="InterPro" id="IPR036390">
    <property type="entry name" value="WH_DNA-bd_sf"/>
</dbReference>
<evidence type="ECO:0000313" key="7">
    <source>
        <dbReference type="Proteomes" id="UP001148313"/>
    </source>
</evidence>
<feature type="domain" description="HTH lysR-type" evidence="5">
    <location>
        <begin position="1"/>
        <end position="58"/>
    </location>
</feature>
<dbReference type="Pfam" id="PF03466">
    <property type="entry name" value="LysR_substrate"/>
    <property type="match status" value="1"/>
</dbReference>
<dbReference type="InterPro" id="IPR036388">
    <property type="entry name" value="WH-like_DNA-bd_sf"/>
</dbReference>
<dbReference type="Proteomes" id="UP001148313">
    <property type="component" value="Unassembled WGS sequence"/>
</dbReference>
<keyword evidence="4" id="KW-0804">Transcription</keyword>
<reference evidence="6" key="1">
    <citation type="submission" date="2022-11" db="EMBL/GenBank/DDBJ databases">
        <title>Hoeflea poritis sp. nov., isolated from scleractinian coral Porites lutea.</title>
        <authorList>
            <person name="Zhang G."/>
            <person name="Wei Q."/>
            <person name="Cai L."/>
        </authorList>
    </citation>
    <scope>NUCLEOTIDE SEQUENCE</scope>
    <source>
        <strain evidence="6">E7-10</strain>
    </source>
</reference>
<dbReference type="Pfam" id="PF00126">
    <property type="entry name" value="HTH_1"/>
    <property type="match status" value="1"/>
</dbReference>
<keyword evidence="7" id="KW-1185">Reference proteome</keyword>
<dbReference type="SUPFAM" id="SSF53850">
    <property type="entry name" value="Periplasmic binding protein-like II"/>
    <property type="match status" value="1"/>
</dbReference>
<evidence type="ECO:0000259" key="5">
    <source>
        <dbReference type="PROSITE" id="PS50931"/>
    </source>
</evidence>
<gene>
    <name evidence="6" type="ORF">OOZ53_03935</name>
</gene>
<dbReference type="SUPFAM" id="SSF46785">
    <property type="entry name" value="Winged helix' DNA-binding domain"/>
    <property type="match status" value="1"/>
</dbReference>
<evidence type="ECO:0000256" key="1">
    <source>
        <dbReference type="ARBA" id="ARBA00009437"/>
    </source>
</evidence>
<dbReference type="PANTHER" id="PTHR30419">
    <property type="entry name" value="HTH-TYPE TRANSCRIPTIONAL REGULATOR YBHD"/>
    <property type="match status" value="1"/>
</dbReference>
<evidence type="ECO:0000313" key="6">
    <source>
        <dbReference type="EMBL" id="MDA4844483.1"/>
    </source>
</evidence>
<dbReference type="EMBL" id="JAPJZH010000002">
    <property type="protein sequence ID" value="MDA4844483.1"/>
    <property type="molecule type" value="Genomic_DNA"/>
</dbReference>
<dbReference type="PANTHER" id="PTHR30419:SF8">
    <property type="entry name" value="NITROGEN ASSIMILATION TRANSCRIPTIONAL ACTIVATOR-RELATED"/>
    <property type="match status" value="1"/>
</dbReference>
<dbReference type="Gene3D" id="1.10.10.10">
    <property type="entry name" value="Winged helix-like DNA-binding domain superfamily/Winged helix DNA-binding domain"/>
    <property type="match status" value="1"/>
</dbReference>
<evidence type="ECO:0000256" key="4">
    <source>
        <dbReference type="ARBA" id="ARBA00023163"/>
    </source>
</evidence>
<keyword evidence="2" id="KW-0805">Transcription regulation</keyword>
<keyword evidence="3" id="KW-0238">DNA-binding</keyword>
<dbReference type="InterPro" id="IPR005119">
    <property type="entry name" value="LysR_subst-bd"/>
</dbReference>